<name>A0A6A4JFP1_APOLU</name>
<sequence length="98" mass="10866">MRAALLFTVVLTTLAAWVSACGNPTRGRRQYEIPGEQDPPPHGSRSSLHHHSGSRSVRPGRGSGPIEPQFLNLHGSRSLLPEQSLCREHKWFGIWVCT</sequence>
<dbReference type="PROSITE" id="PS51257">
    <property type="entry name" value="PROKAR_LIPOPROTEIN"/>
    <property type="match status" value="1"/>
</dbReference>
<dbReference type="EMBL" id="WIXP02000009">
    <property type="protein sequence ID" value="KAF6204615.1"/>
    <property type="molecule type" value="Genomic_DNA"/>
</dbReference>
<comment type="caution">
    <text evidence="1">The sequence shown here is derived from an EMBL/GenBank/DDBJ whole genome shotgun (WGS) entry which is preliminary data.</text>
</comment>
<evidence type="ECO:0000313" key="2">
    <source>
        <dbReference type="Proteomes" id="UP000466442"/>
    </source>
</evidence>
<dbReference type="AlphaFoldDB" id="A0A6A4JFP1"/>
<evidence type="ECO:0000313" key="1">
    <source>
        <dbReference type="EMBL" id="KAF6204615.1"/>
    </source>
</evidence>
<gene>
    <name evidence="1" type="ORF">GE061_018775</name>
</gene>
<organism evidence="1 2">
    <name type="scientific">Apolygus lucorum</name>
    <name type="common">Small green plant bug</name>
    <name type="synonym">Lygocoris lucorum</name>
    <dbReference type="NCBI Taxonomy" id="248454"/>
    <lineage>
        <taxon>Eukaryota</taxon>
        <taxon>Metazoa</taxon>
        <taxon>Ecdysozoa</taxon>
        <taxon>Arthropoda</taxon>
        <taxon>Hexapoda</taxon>
        <taxon>Insecta</taxon>
        <taxon>Pterygota</taxon>
        <taxon>Neoptera</taxon>
        <taxon>Paraneoptera</taxon>
        <taxon>Hemiptera</taxon>
        <taxon>Heteroptera</taxon>
        <taxon>Panheteroptera</taxon>
        <taxon>Cimicomorpha</taxon>
        <taxon>Miridae</taxon>
        <taxon>Mirini</taxon>
        <taxon>Apolygus</taxon>
    </lineage>
</organism>
<dbReference type="Proteomes" id="UP000466442">
    <property type="component" value="Linkage Group LG9"/>
</dbReference>
<accession>A0A6A4JFP1</accession>
<proteinExistence type="predicted"/>
<keyword evidence="2" id="KW-1185">Reference proteome</keyword>
<protein>
    <submittedName>
        <fullName evidence="1">Uncharacterized protein</fullName>
    </submittedName>
</protein>
<reference evidence="1" key="1">
    <citation type="journal article" date="2021" name="Mol. Ecol. Resour.">
        <title>Apolygus lucorum genome provides insights into omnivorousness and mesophyll feeding.</title>
        <authorList>
            <person name="Liu Y."/>
            <person name="Liu H."/>
            <person name="Wang H."/>
            <person name="Huang T."/>
            <person name="Liu B."/>
            <person name="Yang B."/>
            <person name="Yin L."/>
            <person name="Li B."/>
            <person name="Zhang Y."/>
            <person name="Zhang S."/>
            <person name="Jiang F."/>
            <person name="Zhang X."/>
            <person name="Ren Y."/>
            <person name="Wang B."/>
            <person name="Wang S."/>
            <person name="Lu Y."/>
            <person name="Wu K."/>
            <person name="Fan W."/>
            <person name="Wang G."/>
        </authorList>
    </citation>
    <scope>NUCLEOTIDE SEQUENCE</scope>
    <source>
        <strain evidence="1">12Hb</strain>
    </source>
</reference>